<organism evidence="2 3">
    <name type="scientific">Nostoc piscinale CENA21</name>
    <dbReference type="NCBI Taxonomy" id="224013"/>
    <lineage>
        <taxon>Bacteria</taxon>
        <taxon>Bacillati</taxon>
        <taxon>Cyanobacteriota</taxon>
        <taxon>Cyanophyceae</taxon>
        <taxon>Nostocales</taxon>
        <taxon>Nostocaceae</taxon>
        <taxon>Nostoc</taxon>
    </lineage>
</organism>
<dbReference type="RefSeq" id="WP_062287448.1">
    <property type="nucleotide sequence ID" value="NZ_CP012036.1"/>
</dbReference>
<proteinExistence type="predicted"/>
<dbReference type="OrthoDB" id="517565at2"/>
<accession>A0A0M4TTH0</accession>
<keyword evidence="3" id="KW-1185">Reference proteome</keyword>
<feature type="chain" id="PRO_5005802282" description="Glycine zipper domain-containing protein" evidence="1">
    <location>
        <begin position="32"/>
        <end position="142"/>
    </location>
</feature>
<dbReference type="PATRIC" id="fig|224013.5.peg.352"/>
<dbReference type="KEGG" id="npz:ACX27_01450"/>
<dbReference type="AlphaFoldDB" id="A0A0M4TTH0"/>
<evidence type="ECO:0000256" key="1">
    <source>
        <dbReference type="SAM" id="SignalP"/>
    </source>
</evidence>
<dbReference type="EMBL" id="CP012036">
    <property type="protein sequence ID" value="ALF51814.1"/>
    <property type="molecule type" value="Genomic_DNA"/>
</dbReference>
<evidence type="ECO:0000313" key="2">
    <source>
        <dbReference type="EMBL" id="ALF51814.1"/>
    </source>
</evidence>
<sequence length="142" mass="13989">MQHILKRAFLPGLMAVSLTSVSLIPSQPAAADDRVLNNAAIGAGASAVTGALTGCGSFLNNAATGALAGAAVNGANGLRTRSDRRVNGRSIVRDAGVGAGAGVVGGAVTGGCRNTLKNGLNGAAAGAAVHLLDRRPPKVRRR</sequence>
<reference evidence="3" key="1">
    <citation type="submission" date="2015-07" db="EMBL/GenBank/DDBJ databases">
        <title>Genome Of Nitrogen-Fixing Cyanobacterium Nostoc piscinale CENA21 From Solimoes/Amazon River Floodplain Sediments And Comparative Genomics To Uncover Biosynthetic Natural Products Potential.</title>
        <authorList>
            <person name="Leao T.F."/>
            <person name="Leao P.N."/>
            <person name="Guimaraes P.I."/>
            <person name="de Melo A.G.C."/>
            <person name="Ramos R.T.J."/>
            <person name="Silva A."/>
            <person name="Fiore M.F."/>
            <person name="Schneider M.P.C."/>
        </authorList>
    </citation>
    <scope>NUCLEOTIDE SEQUENCE [LARGE SCALE GENOMIC DNA]</scope>
    <source>
        <strain evidence="3">CENA21</strain>
    </source>
</reference>
<evidence type="ECO:0008006" key="4">
    <source>
        <dbReference type="Google" id="ProtNLM"/>
    </source>
</evidence>
<protein>
    <recommendedName>
        <fullName evidence="4">Glycine zipper domain-containing protein</fullName>
    </recommendedName>
</protein>
<evidence type="ECO:0000313" key="3">
    <source>
        <dbReference type="Proteomes" id="UP000062645"/>
    </source>
</evidence>
<dbReference type="Proteomes" id="UP000062645">
    <property type="component" value="Chromosome"/>
</dbReference>
<keyword evidence="1" id="KW-0732">Signal</keyword>
<reference evidence="2 3" key="2">
    <citation type="journal article" date="2016" name="Genome Announc.">
        <title>Draft Genome Sequence of the N2-Fixing Cyanobacterium Nostoc piscinale CENA21, Isolated from the Brazilian Amazon Floodplain.</title>
        <authorList>
            <person name="Leao T."/>
            <person name="Guimaraes P.I."/>
            <person name="de Melo A.G."/>
            <person name="Ramos R.T."/>
            <person name="Leao P.N."/>
            <person name="Silva A."/>
            <person name="Fiore M.F."/>
            <person name="Schneider M.P."/>
        </authorList>
    </citation>
    <scope>NUCLEOTIDE SEQUENCE [LARGE SCALE GENOMIC DNA]</scope>
    <source>
        <strain evidence="2 3">CENA21</strain>
    </source>
</reference>
<name>A0A0M4TTH0_9NOSO</name>
<gene>
    <name evidence="2" type="ORF">ACX27_01450</name>
</gene>
<feature type="signal peptide" evidence="1">
    <location>
        <begin position="1"/>
        <end position="31"/>
    </location>
</feature>